<proteinExistence type="predicted"/>
<organism evidence="1 2">
    <name type="scientific">Nephila pilipes</name>
    <name type="common">Giant wood spider</name>
    <name type="synonym">Nephila maculata</name>
    <dbReference type="NCBI Taxonomy" id="299642"/>
    <lineage>
        <taxon>Eukaryota</taxon>
        <taxon>Metazoa</taxon>
        <taxon>Ecdysozoa</taxon>
        <taxon>Arthropoda</taxon>
        <taxon>Chelicerata</taxon>
        <taxon>Arachnida</taxon>
        <taxon>Araneae</taxon>
        <taxon>Araneomorphae</taxon>
        <taxon>Entelegynae</taxon>
        <taxon>Araneoidea</taxon>
        <taxon>Nephilidae</taxon>
        <taxon>Nephila</taxon>
    </lineage>
</organism>
<accession>A0A8X6MF91</accession>
<reference evidence="1" key="1">
    <citation type="submission" date="2020-08" db="EMBL/GenBank/DDBJ databases">
        <title>Multicomponent nature underlies the extraordinary mechanical properties of spider dragline silk.</title>
        <authorList>
            <person name="Kono N."/>
            <person name="Nakamura H."/>
            <person name="Mori M."/>
            <person name="Yoshida Y."/>
            <person name="Ohtoshi R."/>
            <person name="Malay A.D."/>
            <person name="Moran D.A.P."/>
            <person name="Tomita M."/>
            <person name="Numata K."/>
            <person name="Arakawa K."/>
        </authorList>
    </citation>
    <scope>NUCLEOTIDE SEQUENCE</scope>
</reference>
<evidence type="ECO:0000313" key="2">
    <source>
        <dbReference type="Proteomes" id="UP000887013"/>
    </source>
</evidence>
<dbReference type="EMBL" id="BMAW01046038">
    <property type="protein sequence ID" value="GFS53127.1"/>
    <property type="molecule type" value="Genomic_DNA"/>
</dbReference>
<protein>
    <submittedName>
        <fullName evidence="1">Uncharacterized protein</fullName>
    </submittedName>
</protein>
<gene>
    <name evidence="1" type="ORF">NPIL_597711</name>
</gene>
<evidence type="ECO:0000313" key="1">
    <source>
        <dbReference type="EMBL" id="GFS53127.1"/>
    </source>
</evidence>
<comment type="caution">
    <text evidence="1">The sequence shown here is derived from an EMBL/GenBank/DDBJ whole genome shotgun (WGS) entry which is preliminary data.</text>
</comment>
<dbReference type="Proteomes" id="UP000887013">
    <property type="component" value="Unassembled WGS sequence"/>
</dbReference>
<sequence>MRPCPMRWRPCSSTHERIYFTCIEYMNEFRRAATIAQTCCRTERPRLQIITAIFERGWRDVHSPAGANHRVASSAPFSLRKTIGIRL</sequence>
<dbReference type="AlphaFoldDB" id="A0A8X6MF91"/>
<name>A0A8X6MF91_NEPPI</name>
<keyword evidence="2" id="KW-1185">Reference proteome</keyword>